<keyword evidence="4" id="KW-1185">Reference proteome</keyword>
<feature type="transmembrane region" description="Helical" evidence="2">
    <location>
        <begin position="15"/>
        <end position="35"/>
    </location>
</feature>
<feature type="region of interest" description="Disordered" evidence="1">
    <location>
        <begin position="276"/>
        <end position="313"/>
    </location>
</feature>
<feature type="transmembrane region" description="Helical" evidence="2">
    <location>
        <begin position="75"/>
        <end position="97"/>
    </location>
</feature>
<accession>A0AAD5PCC2</accession>
<evidence type="ECO:0000256" key="2">
    <source>
        <dbReference type="SAM" id="Phobius"/>
    </source>
</evidence>
<evidence type="ECO:0000313" key="4">
    <source>
        <dbReference type="Proteomes" id="UP001209540"/>
    </source>
</evidence>
<dbReference type="AlphaFoldDB" id="A0AAD5PCC2"/>
<protein>
    <submittedName>
        <fullName evidence="3">Uncharacterized protein</fullName>
    </submittedName>
</protein>
<feature type="compositionally biased region" description="Pro residues" evidence="1">
    <location>
        <begin position="375"/>
        <end position="386"/>
    </location>
</feature>
<feature type="transmembrane region" description="Helical" evidence="2">
    <location>
        <begin position="202"/>
        <end position="223"/>
    </location>
</feature>
<keyword evidence="2" id="KW-0812">Transmembrane</keyword>
<comment type="caution">
    <text evidence="3">The sequence shown here is derived from an EMBL/GenBank/DDBJ whole genome shotgun (WGS) entry which is preliminary data.</text>
</comment>
<evidence type="ECO:0000313" key="3">
    <source>
        <dbReference type="EMBL" id="KAI9258907.1"/>
    </source>
</evidence>
<organism evidence="3 4">
    <name type="scientific">Phascolomyces articulosus</name>
    <dbReference type="NCBI Taxonomy" id="60185"/>
    <lineage>
        <taxon>Eukaryota</taxon>
        <taxon>Fungi</taxon>
        <taxon>Fungi incertae sedis</taxon>
        <taxon>Mucoromycota</taxon>
        <taxon>Mucoromycotina</taxon>
        <taxon>Mucoromycetes</taxon>
        <taxon>Mucorales</taxon>
        <taxon>Lichtheimiaceae</taxon>
        <taxon>Phascolomyces</taxon>
    </lineage>
</organism>
<feature type="compositionally biased region" description="Basic residues" evidence="1">
    <location>
        <begin position="281"/>
        <end position="291"/>
    </location>
</feature>
<reference evidence="3" key="2">
    <citation type="submission" date="2023-02" db="EMBL/GenBank/DDBJ databases">
        <authorList>
            <consortium name="DOE Joint Genome Institute"/>
            <person name="Mondo S.J."/>
            <person name="Chang Y."/>
            <person name="Wang Y."/>
            <person name="Ahrendt S."/>
            <person name="Andreopoulos W."/>
            <person name="Barry K."/>
            <person name="Beard J."/>
            <person name="Benny G.L."/>
            <person name="Blankenship S."/>
            <person name="Bonito G."/>
            <person name="Cuomo C."/>
            <person name="Desiro A."/>
            <person name="Gervers K.A."/>
            <person name="Hundley H."/>
            <person name="Kuo A."/>
            <person name="LaButti K."/>
            <person name="Lang B.F."/>
            <person name="Lipzen A."/>
            <person name="O'Donnell K."/>
            <person name="Pangilinan J."/>
            <person name="Reynolds N."/>
            <person name="Sandor L."/>
            <person name="Smith M.W."/>
            <person name="Tsang A."/>
            <person name="Grigoriev I.V."/>
            <person name="Stajich J.E."/>
            <person name="Spatafora J.W."/>
        </authorList>
    </citation>
    <scope>NUCLEOTIDE SEQUENCE</scope>
    <source>
        <strain evidence="3">RSA 2281</strain>
    </source>
</reference>
<dbReference type="Proteomes" id="UP001209540">
    <property type="component" value="Unassembled WGS sequence"/>
</dbReference>
<evidence type="ECO:0000256" key="1">
    <source>
        <dbReference type="SAM" id="MobiDB-lite"/>
    </source>
</evidence>
<name>A0AAD5PCC2_9FUNG</name>
<feature type="transmembrane region" description="Helical" evidence="2">
    <location>
        <begin position="159"/>
        <end position="182"/>
    </location>
</feature>
<proteinExistence type="predicted"/>
<keyword evidence="2" id="KW-1133">Transmembrane helix</keyword>
<dbReference type="EMBL" id="JAIXMP010000018">
    <property type="protein sequence ID" value="KAI9258907.1"/>
    <property type="molecule type" value="Genomic_DNA"/>
</dbReference>
<gene>
    <name evidence="3" type="ORF">BDA99DRAFT_514497</name>
</gene>
<feature type="transmembrane region" description="Helical" evidence="2">
    <location>
        <begin position="47"/>
        <end position="69"/>
    </location>
</feature>
<feature type="compositionally biased region" description="Low complexity" evidence="1">
    <location>
        <begin position="400"/>
        <end position="411"/>
    </location>
</feature>
<feature type="region of interest" description="Disordered" evidence="1">
    <location>
        <begin position="368"/>
        <end position="427"/>
    </location>
</feature>
<reference evidence="3" key="1">
    <citation type="journal article" date="2022" name="IScience">
        <title>Evolution of zygomycete secretomes and the origins of terrestrial fungal ecologies.</title>
        <authorList>
            <person name="Chang Y."/>
            <person name="Wang Y."/>
            <person name="Mondo S."/>
            <person name="Ahrendt S."/>
            <person name="Andreopoulos W."/>
            <person name="Barry K."/>
            <person name="Beard J."/>
            <person name="Benny G.L."/>
            <person name="Blankenship S."/>
            <person name="Bonito G."/>
            <person name="Cuomo C."/>
            <person name="Desiro A."/>
            <person name="Gervers K.A."/>
            <person name="Hundley H."/>
            <person name="Kuo A."/>
            <person name="LaButti K."/>
            <person name="Lang B.F."/>
            <person name="Lipzen A."/>
            <person name="O'Donnell K."/>
            <person name="Pangilinan J."/>
            <person name="Reynolds N."/>
            <person name="Sandor L."/>
            <person name="Smith M.E."/>
            <person name="Tsang A."/>
            <person name="Grigoriev I.V."/>
            <person name="Stajich J.E."/>
            <person name="Spatafora J.W."/>
        </authorList>
    </citation>
    <scope>NUCLEOTIDE SEQUENCE</scope>
    <source>
        <strain evidence="3">RSA 2281</strain>
    </source>
</reference>
<sequence length="427" mass="48877">MITLTEYGERVVDKINMMGMWLAVAVSIRNYLICYGQYRRTRGKIHLVNIGQVLVLLLHRFLYGIIPLFEITTCAYFPFLVSLWHIQYILFYAVMFMRLIILESDRHSLWIKIVGIFLITVRFADWPYELTFGTIQQDIMNQRIQGGGTCWAQWGNGVIIMNFVGDALANLFLSGMFVRRLYLHIQLSHSVMSRQNRLIEYIARKSLMCLIFTFVVNLAMNLLKVTNFIGNRSDAFTVYFQLIESTLLVEALRVDYTRVPNQAFCENCGMEIQLPLTASKSNKHSRNGRRGGGREEGGNHHHHHDNRQSYSLPTPVETEDSIMRAVSIFEASTSQPHLRSSILKDDERRETISAPVIFGLNEKPISTTRRTSYPLQPPTPTSPIAPPGNAITTDTNSIGPVPSTPTTSTRRPLSHHPEWSNNDYRMF</sequence>
<keyword evidence="2" id="KW-0472">Membrane</keyword>
<feature type="transmembrane region" description="Helical" evidence="2">
    <location>
        <begin position="109"/>
        <end position="128"/>
    </location>
</feature>